<reference evidence="1" key="1">
    <citation type="journal article" date="2013" name="Genome Biol.">
        <title>Reference genomes and transcriptomes of Nicotiana sylvestris and Nicotiana tomentosiformis.</title>
        <authorList>
            <person name="Sierro N."/>
            <person name="Battey J.N."/>
            <person name="Ouadi S."/>
            <person name="Bovet L."/>
            <person name="Goepfert S."/>
            <person name="Bakaher N."/>
            <person name="Peitsch M.C."/>
            <person name="Ivanov N.V."/>
        </authorList>
    </citation>
    <scope>NUCLEOTIDE SEQUENCE [LARGE SCALE GENOMIC DNA]</scope>
</reference>
<keyword evidence="1" id="KW-1185">Reference proteome</keyword>
<gene>
    <name evidence="2" type="primary">LOC104233341</name>
</gene>
<dbReference type="AlphaFoldDB" id="A0A1U7X2H8"/>
<dbReference type="STRING" id="4096.A0A1U7X2H8"/>
<organism evidence="1 2">
    <name type="scientific">Nicotiana sylvestris</name>
    <name type="common">Wood tobacco</name>
    <name type="synonym">South American tobacco</name>
    <dbReference type="NCBI Taxonomy" id="4096"/>
    <lineage>
        <taxon>Eukaryota</taxon>
        <taxon>Viridiplantae</taxon>
        <taxon>Streptophyta</taxon>
        <taxon>Embryophyta</taxon>
        <taxon>Tracheophyta</taxon>
        <taxon>Spermatophyta</taxon>
        <taxon>Magnoliopsida</taxon>
        <taxon>eudicotyledons</taxon>
        <taxon>Gunneridae</taxon>
        <taxon>Pentapetalae</taxon>
        <taxon>asterids</taxon>
        <taxon>lamiids</taxon>
        <taxon>Solanales</taxon>
        <taxon>Solanaceae</taxon>
        <taxon>Nicotianoideae</taxon>
        <taxon>Nicotianeae</taxon>
        <taxon>Nicotiana</taxon>
    </lineage>
</organism>
<dbReference type="eggNOG" id="ENOG502QQYP">
    <property type="taxonomic scope" value="Eukaryota"/>
</dbReference>
<dbReference type="OrthoDB" id="1862401at2759"/>
<reference evidence="2" key="2">
    <citation type="submission" date="2025-08" db="UniProtKB">
        <authorList>
            <consortium name="RefSeq"/>
        </authorList>
    </citation>
    <scope>IDENTIFICATION</scope>
    <source>
        <tissue evidence="2">Leaf</tissue>
    </source>
</reference>
<sequence length="184" mass="20227">MEGVDLYGFDWKGHKPTNVSYFIDGVGDAGTVVVLPTGPNDSSNYRIRDGLEPKVVAICKKSEEKKEYLVGNNQVIGVVKVDHSIREANPSDLARLIKNEIIDEQLKIDEAIEKDHELLDVVVYGANLTFVNMEGADLYGFDWKGHKPTNVSYFIDGVGDAGTAVVLPTRPNDSSKYGDKGRIV</sequence>
<dbReference type="RefSeq" id="XP_009785033.1">
    <property type="nucleotide sequence ID" value="XM_009786731.1"/>
</dbReference>
<name>A0A1U7X2H8_NICSY</name>
<dbReference type="Proteomes" id="UP000189701">
    <property type="component" value="Unplaced"/>
</dbReference>
<evidence type="ECO:0000313" key="2">
    <source>
        <dbReference type="RefSeq" id="XP_009785033.1"/>
    </source>
</evidence>
<proteinExistence type="predicted"/>
<evidence type="ECO:0000313" key="1">
    <source>
        <dbReference type="Proteomes" id="UP000189701"/>
    </source>
</evidence>
<protein>
    <submittedName>
        <fullName evidence="2">Protein ECERIFERUM 26-like</fullName>
    </submittedName>
</protein>
<accession>A0A1U7X2H8</accession>